<dbReference type="Proteomes" id="UP001629214">
    <property type="component" value="Unassembled WGS sequence"/>
</dbReference>
<gene>
    <name evidence="2" type="ORF">PQR63_08045</name>
</gene>
<comment type="caution">
    <text evidence="2">The sequence shown here is derived from an EMBL/GenBank/DDBJ whole genome shotgun (WGS) entry which is preliminary data.</text>
</comment>
<dbReference type="InterPro" id="IPR036165">
    <property type="entry name" value="YefM-like_sf"/>
</dbReference>
<evidence type="ECO:0000313" key="2">
    <source>
        <dbReference type="EMBL" id="MFL9878327.1"/>
    </source>
</evidence>
<evidence type="ECO:0000256" key="1">
    <source>
        <dbReference type="ARBA" id="ARBA00009981"/>
    </source>
</evidence>
<evidence type="ECO:0000313" key="3">
    <source>
        <dbReference type="Proteomes" id="UP001629214"/>
    </source>
</evidence>
<dbReference type="Gene3D" id="3.40.1620.10">
    <property type="entry name" value="YefM-like domain"/>
    <property type="match status" value="1"/>
</dbReference>
<sequence length="80" mass="9027">MYSLSANYLASHVDEVLELADSDEILVTLDSSDNLMILKESTWRSLQDIVHLFATSVNAERLQQSLQQVRAEYLVEAAVE</sequence>
<comment type="similarity">
    <text evidence="1">Belongs to the phD/YefM antitoxin family.</text>
</comment>
<protein>
    <submittedName>
        <fullName evidence="2">Type II toxin-antitoxin system Phd/YefM family antitoxin</fullName>
    </submittedName>
</protein>
<dbReference type="EMBL" id="JAQQFR010000004">
    <property type="protein sequence ID" value="MFL9878327.1"/>
    <property type="molecule type" value="Genomic_DNA"/>
</dbReference>
<dbReference type="SUPFAM" id="SSF143120">
    <property type="entry name" value="YefM-like"/>
    <property type="match status" value="1"/>
</dbReference>
<accession>A0ABW8Z5Z9</accession>
<proteinExistence type="inferred from homology"/>
<organism evidence="2 3">
    <name type="scientific">Herbaspirillum rhizosphaerae</name>
    <dbReference type="NCBI Taxonomy" id="346179"/>
    <lineage>
        <taxon>Bacteria</taxon>
        <taxon>Pseudomonadati</taxon>
        <taxon>Pseudomonadota</taxon>
        <taxon>Betaproteobacteria</taxon>
        <taxon>Burkholderiales</taxon>
        <taxon>Oxalobacteraceae</taxon>
        <taxon>Herbaspirillum</taxon>
    </lineage>
</organism>
<keyword evidence="3" id="KW-1185">Reference proteome</keyword>
<dbReference type="RefSeq" id="WP_408167183.1">
    <property type="nucleotide sequence ID" value="NZ_JAQQFR010000004.1"/>
</dbReference>
<reference evidence="2 3" key="1">
    <citation type="journal article" date="2024" name="Chem. Sci.">
        <title>Discovery of megapolipeptins by genome mining of a Burkholderiales bacteria collection.</title>
        <authorList>
            <person name="Paulo B.S."/>
            <person name="Recchia M.J.J."/>
            <person name="Lee S."/>
            <person name="Fergusson C.H."/>
            <person name="Romanowski S.B."/>
            <person name="Hernandez A."/>
            <person name="Krull N."/>
            <person name="Liu D.Y."/>
            <person name="Cavanagh H."/>
            <person name="Bos A."/>
            <person name="Gray C.A."/>
            <person name="Murphy B.T."/>
            <person name="Linington R.G."/>
            <person name="Eustaquio A.S."/>
        </authorList>
    </citation>
    <scope>NUCLEOTIDE SEQUENCE [LARGE SCALE GENOMIC DNA]</scope>
    <source>
        <strain evidence="2 3">RL21-008-BIB-B</strain>
    </source>
</reference>
<name>A0ABW8Z5Z9_9BURK</name>